<keyword evidence="6 11" id="KW-0798">TonB box</keyword>
<evidence type="ECO:0000256" key="8">
    <source>
        <dbReference type="ARBA" id="ARBA00023170"/>
    </source>
</evidence>
<dbReference type="InterPro" id="IPR036942">
    <property type="entry name" value="Beta-barrel_TonB_sf"/>
</dbReference>
<reference evidence="14 15" key="1">
    <citation type="submission" date="2018-06" db="EMBL/GenBank/DDBJ databases">
        <authorList>
            <consortium name="Pathogen Informatics"/>
            <person name="Doyle S."/>
        </authorList>
    </citation>
    <scope>NUCLEOTIDE SEQUENCE [LARGE SCALE GENOMIC DNA]</scope>
    <source>
        <strain evidence="14 15">NCTC11685</strain>
    </source>
</reference>
<evidence type="ECO:0000313" key="14">
    <source>
        <dbReference type="EMBL" id="STV74365.1"/>
    </source>
</evidence>
<evidence type="ECO:0000256" key="7">
    <source>
        <dbReference type="ARBA" id="ARBA00023136"/>
    </source>
</evidence>
<dbReference type="GO" id="GO:0015343">
    <property type="term" value="F:siderophore-iron transmembrane transporter activity"/>
    <property type="evidence" value="ECO:0007669"/>
    <property type="project" value="InterPro"/>
</dbReference>
<dbReference type="GO" id="GO:0038023">
    <property type="term" value="F:signaling receptor activity"/>
    <property type="evidence" value="ECO:0007669"/>
    <property type="project" value="InterPro"/>
</dbReference>
<evidence type="ECO:0000256" key="3">
    <source>
        <dbReference type="ARBA" id="ARBA00022448"/>
    </source>
</evidence>
<dbReference type="GO" id="GO:0009279">
    <property type="term" value="C:cell outer membrane"/>
    <property type="evidence" value="ECO:0007669"/>
    <property type="project" value="UniProtKB-SubCell"/>
</dbReference>
<dbReference type="EMBL" id="UGMS01000001">
    <property type="protein sequence ID" value="STV74365.1"/>
    <property type="molecule type" value="Genomic_DNA"/>
</dbReference>
<keyword evidence="4 10" id="KW-1134">Transmembrane beta strand</keyword>
<dbReference type="CDD" id="cd01347">
    <property type="entry name" value="ligand_gated_channel"/>
    <property type="match status" value="1"/>
</dbReference>
<evidence type="ECO:0000256" key="10">
    <source>
        <dbReference type="PROSITE-ProRule" id="PRU01360"/>
    </source>
</evidence>
<protein>
    <submittedName>
        <fullName evidence="14">Iron(III) dicitrate transport protein FecA</fullName>
    </submittedName>
</protein>
<dbReference type="InterPro" id="IPR049654">
    <property type="entry name" value="FecA-like"/>
</dbReference>
<evidence type="ECO:0000313" key="15">
    <source>
        <dbReference type="Proteomes" id="UP000254863"/>
    </source>
</evidence>
<dbReference type="PANTHER" id="PTHR30442:SF0">
    <property type="entry name" value="FE(3+) DICITRATE TRANSPORT PROTEIN FECA"/>
    <property type="match status" value="1"/>
</dbReference>
<dbReference type="InterPro" id="IPR039426">
    <property type="entry name" value="TonB-dep_rcpt-like"/>
</dbReference>
<dbReference type="InterPro" id="IPR012910">
    <property type="entry name" value="Plug_dom"/>
</dbReference>
<evidence type="ECO:0000259" key="12">
    <source>
        <dbReference type="Pfam" id="PF00593"/>
    </source>
</evidence>
<sequence>MREVLNRIPGVNAPENTGTGSHDLAMNFGIRGLNPRLASRSTVLMDGIPVPFAPYGQPQLSLAPVSLGNMDAIDVVRGGGAVRYGPQSVGGVVNFVTRAIPEDFGIQGGIEGQLSPTSSQNNPKETHNLAIGGTADNGFGSALLYSGTRGSDWREHSATRIDDVMLKSKYAPNEVHTFNSLLQYYDGEADMPGGLSRADYNADRWQSTRSYDRFWGRRQLASLGYQYQLDAQHKFNIQGFYTHTLRSGYLEQGKRITLSPREYWVRGIEPRYSQSFMIGPSAHEVGVGYRYVNESTHEMRYYTATTSGELPSTASPYDRDTRSGTEAHAWYIDDRVDIGNWTITPGMRFEHIESYQDNNLLGTRERVSYNAPLPALNVLYHLTDSWNLYANTEGSFGTVQYSQIGKAVQSGNVEPEKARTWEVGTRYDDGALTAEMGLFLINFNNQYDSNQTNDTVTARGKTRHSGLEAQTRYALGELSPALDNLSVYASYAYVNAEIREKGDTYGNQVPFSPKHKGHLWRRLQARQLDV</sequence>
<feature type="domain" description="TonB-dependent receptor-like beta-barrel" evidence="12">
    <location>
        <begin position="176"/>
        <end position="520"/>
    </location>
</feature>
<keyword evidence="8" id="KW-0675">Receptor</keyword>
<dbReference type="NCBIfam" id="NF041676">
    <property type="entry name" value="FecA_OM_dicitr"/>
    <property type="match status" value="1"/>
</dbReference>
<dbReference type="Gene3D" id="2.40.170.20">
    <property type="entry name" value="TonB-dependent receptor, beta-barrel domain"/>
    <property type="match status" value="1"/>
</dbReference>
<dbReference type="InterPro" id="IPR000531">
    <property type="entry name" value="Beta-barrel_TonB"/>
</dbReference>
<comment type="subcellular location">
    <subcellularLocation>
        <location evidence="1 10">Cell outer membrane</location>
        <topology evidence="1 10">Multi-pass membrane protein</topology>
    </subcellularLocation>
</comment>
<feature type="domain" description="TonB-dependent receptor plug" evidence="13">
    <location>
        <begin position="2"/>
        <end position="92"/>
    </location>
</feature>
<keyword evidence="3 10" id="KW-0813">Transport</keyword>
<dbReference type="NCBIfam" id="TIGR01783">
    <property type="entry name" value="TonB-siderophor"/>
    <property type="match status" value="1"/>
</dbReference>
<dbReference type="PROSITE" id="PS52016">
    <property type="entry name" value="TONB_DEPENDENT_REC_3"/>
    <property type="match status" value="1"/>
</dbReference>
<organism evidence="14 15">
    <name type="scientific">Klebsiella michiganensis</name>
    <dbReference type="NCBI Taxonomy" id="1134687"/>
    <lineage>
        <taxon>Bacteria</taxon>
        <taxon>Pseudomonadati</taxon>
        <taxon>Pseudomonadota</taxon>
        <taxon>Gammaproteobacteria</taxon>
        <taxon>Enterobacterales</taxon>
        <taxon>Enterobacteriaceae</taxon>
        <taxon>Klebsiella/Raoultella group</taxon>
        <taxon>Klebsiella</taxon>
    </lineage>
</organism>
<evidence type="ECO:0000256" key="5">
    <source>
        <dbReference type="ARBA" id="ARBA00022692"/>
    </source>
</evidence>
<comment type="caution">
    <text evidence="14">The sequence shown here is derived from an EMBL/GenBank/DDBJ whole genome shotgun (WGS) entry which is preliminary data.</text>
</comment>
<comment type="similarity">
    <text evidence="2 10 11">Belongs to the TonB-dependent receptor family.</text>
</comment>
<evidence type="ECO:0000256" key="11">
    <source>
        <dbReference type="RuleBase" id="RU003357"/>
    </source>
</evidence>
<evidence type="ECO:0000256" key="1">
    <source>
        <dbReference type="ARBA" id="ARBA00004571"/>
    </source>
</evidence>
<evidence type="ECO:0000256" key="4">
    <source>
        <dbReference type="ARBA" id="ARBA00022452"/>
    </source>
</evidence>
<dbReference type="Pfam" id="PF07715">
    <property type="entry name" value="Plug"/>
    <property type="match status" value="1"/>
</dbReference>
<keyword evidence="5 10" id="KW-0812">Transmembrane</keyword>
<dbReference type="AlphaFoldDB" id="A0A7H4N189"/>
<proteinExistence type="inferred from homology"/>
<accession>A0A7H4N189</accession>
<dbReference type="InterPro" id="IPR010105">
    <property type="entry name" value="TonB_sidphr_rcpt"/>
</dbReference>
<dbReference type="Pfam" id="PF00593">
    <property type="entry name" value="TonB_dep_Rec_b-barrel"/>
    <property type="match status" value="1"/>
</dbReference>
<keyword evidence="9 10" id="KW-0998">Cell outer membrane</keyword>
<dbReference type="GO" id="GO:0015891">
    <property type="term" value="P:siderophore transport"/>
    <property type="evidence" value="ECO:0007669"/>
    <property type="project" value="InterPro"/>
</dbReference>
<evidence type="ECO:0000256" key="6">
    <source>
        <dbReference type="ARBA" id="ARBA00023077"/>
    </source>
</evidence>
<name>A0A7H4N189_9ENTR</name>
<evidence type="ECO:0000256" key="9">
    <source>
        <dbReference type="ARBA" id="ARBA00023237"/>
    </source>
</evidence>
<gene>
    <name evidence="14" type="primary">fecA_1</name>
    <name evidence="14" type="ORF">NCTC11685_01008</name>
</gene>
<evidence type="ECO:0000256" key="2">
    <source>
        <dbReference type="ARBA" id="ARBA00009810"/>
    </source>
</evidence>
<dbReference type="Proteomes" id="UP000254863">
    <property type="component" value="Unassembled WGS sequence"/>
</dbReference>
<dbReference type="InterPro" id="IPR037066">
    <property type="entry name" value="Plug_dom_sf"/>
</dbReference>
<dbReference type="PANTHER" id="PTHR30442">
    <property type="entry name" value="IRON III DICITRATE TRANSPORT PROTEIN FECA"/>
    <property type="match status" value="1"/>
</dbReference>
<dbReference type="SUPFAM" id="SSF56935">
    <property type="entry name" value="Porins"/>
    <property type="match status" value="1"/>
</dbReference>
<evidence type="ECO:0000259" key="13">
    <source>
        <dbReference type="Pfam" id="PF07715"/>
    </source>
</evidence>
<dbReference type="Gene3D" id="2.170.130.10">
    <property type="entry name" value="TonB-dependent receptor, plug domain"/>
    <property type="match status" value="1"/>
</dbReference>
<keyword evidence="7 10" id="KW-0472">Membrane</keyword>